<dbReference type="PROSITE" id="PS51186">
    <property type="entry name" value="GNAT"/>
    <property type="match status" value="1"/>
</dbReference>
<dbReference type="CDD" id="cd04301">
    <property type="entry name" value="NAT_SF"/>
    <property type="match status" value="1"/>
</dbReference>
<organism evidence="4 5">
    <name type="scientific">Deinococcus radiopugnans ATCC 19172</name>
    <dbReference type="NCBI Taxonomy" id="585398"/>
    <lineage>
        <taxon>Bacteria</taxon>
        <taxon>Thermotogati</taxon>
        <taxon>Deinococcota</taxon>
        <taxon>Deinococci</taxon>
        <taxon>Deinococcales</taxon>
        <taxon>Deinococcaceae</taxon>
        <taxon>Deinococcus</taxon>
    </lineage>
</organism>
<evidence type="ECO:0000313" key="4">
    <source>
        <dbReference type="EMBL" id="TNM67978.1"/>
    </source>
</evidence>
<comment type="caution">
    <text evidence="4">The sequence shown here is derived from an EMBL/GenBank/DDBJ whole genome shotgun (WGS) entry which is preliminary data.</text>
</comment>
<feature type="domain" description="N-acetyltransferase" evidence="3">
    <location>
        <begin position="21"/>
        <end position="170"/>
    </location>
</feature>
<sequence>MRQMTDARRLPPPSNWAMLPFTVRRLGPGDESALARIAREETDFTGEEPSPPLTAEAARTFLSDPAVWHWHAEADGQPVGFLLAYVHRQRHGEARHVMFEEIGVREGWRRRGVGRALVDALHTQMRAEGIEEVWVLADNPEAQAFYENCGYAVDELQGVMLSRQIGDPGG</sequence>
<dbReference type="OrthoDB" id="4119890at2"/>
<evidence type="ECO:0000256" key="2">
    <source>
        <dbReference type="ARBA" id="ARBA00023315"/>
    </source>
</evidence>
<dbReference type="GO" id="GO:0016747">
    <property type="term" value="F:acyltransferase activity, transferring groups other than amino-acyl groups"/>
    <property type="evidence" value="ECO:0007669"/>
    <property type="project" value="InterPro"/>
</dbReference>
<dbReference type="SUPFAM" id="SSF55729">
    <property type="entry name" value="Acyl-CoA N-acyltransferases (Nat)"/>
    <property type="match status" value="1"/>
</dbReference>
<evidence type="ECO:0000313" key="5">
    <source>
        <dbReference type="Proteomes" id="UP000313988"/>
    </source>
</evidence>
<protein>
    <submittedName>
        <fullName evidence="4">GNAT family N-acetyltransferase</fullName>
    </submittedName>
</protein>
<proteinExistence type="predicted"/>
<dbReference type="InterPro" id="IPR050832">
    <property type="entry name" value="Bact_Acetyltransf"/>
</dbReference>
<dbReference type="AlphaFoldDB" id="A0A5C4XXR9"/>
<accession>A0A5C4XXR9</accession>
<dbReference type="PANTHER" id="PTHR43877">
    <property type="entry name" value="AMINOALKYLPHOSPHONATE N-ACETYLTRANSFERASE-RELATED-RELATED"/>
    <property type="match status" value="1"/>
</dbReference>
<keyword evidence="2" id="KW-0012">Acyltransferase</keyword>
<keyword evidence="1 4" id="KW-0808">Transferase</keyword>
<reference evidence="4 5" key="1">
    <citation type="submission" date="2019-06" db="EMBL/GenBank/DDBJ databases">
        <title>Genome sequence of Deinococcus radiopugnans ATCC 19172.</title>
        <authorList>
            <person name="Maclea K.S."/>
            <person name="Maynard C.R."/>
        </authorList>
    </citation>
    <scope>NUCLEOTIDE SEQUENCE [LARGE SCALE GENOMIC DNA]</scope>
    <source>
        <strain evidence="4 5">ATCC 19172</strain>
    </source>
</reference>
<evidence type="ECO:0000259" key="3">
    <source>
        <dbReference type="PROSITE" id="PS51186"/>
    </source>
</evidence>
<dbReference type="Gene3D" id="3.40.630.30">
    <property type="match status" value="1"/>
</dbReference>
<dbReference type="InterPro" id="IPR000182">
    <property type="entry name" value="GNAT_dom"/>
</dbReference>
<gene>
    <name evidence="4" type="ORF">FHR04_17570</name>
</gene>
<evidence type="ECO:0000256" key="1">
    <source>
        <dbReference type="ARBA" id="ARBA00022679"/>
    </source>
</evidence>
<dbReference type="InterPro" id="IPR016181">
    <property type="entry name" value="Acyl_CoA_acyltransferase"/>
</dbReference>
<dbReference type="EMBL" id="VDMO01000026">
    <property type="protein sequence ID" value="TNM67978.1"/>
    <property type="molecule type" value="Genomic_DNA"/>
</dbReference>
<dbReference type="Pfam" id="PF00583">
    <property type="entry name" value="Acetyltransf_1"/>
    <property type="match status" value="1"/>
</dbReference>
<name>A0A5C4XXR9_9DEIO</name>
<dbReference type="Proteomes" id="UP000313988">
    <property type="component" value="Unassembled WGS sequence"/>
</dbReference>